<sequence>MVNGNYVLYGDRPSSESEIVDDHVHSRSHDRKNKRKANRTANELQHSLNLAQLDNETDSVKYEKKINEPRLLRYVPTSEVKENFVTEKFETYDLKPTEERPRRYAFTKKPKNPADGSVNYAYSRSSSSCSSPNGNLPTISEHGEQYGTYRVRAHMPNLTSMPNPTVNDLIPGYDTKLDKYFSKPRDVKPFSAKGSHPDSLYRVSADSGTGAGKVTRMLRVIRWPVALILVCVALAVFVYFLMPDNLETRAGENGTYWEPVVAGQGPQPDRTRPQNDKKPDKNAQGTKTSEIDFYDADIDKNTADTIPKRKLPIPPVFPTHLTPEVQYGNEKADTDNLRTAKVLDNVDTDDSTLKPHITQKPEKPLAIYFKNFSAATTEVITRAETINDFINYDHKQLTNKNVQYAQKDKSQIHTGRVEQHDHHNHEADRNVPIDVQEFYVRRPSEDLSFTSGHSKLFGISIEDAEKMKSTTQSSLYNTRVSPTLPTWRDEDDSTTKKYPSNIYSEVQCRSTRMSLCRGILPYDLAGAPAKIGNVEATSLLSQIDYLVSTNCSDRVKHFLCALLEPECSPPPYPTKMPCYSLCKAIFDSCDGQIPTELIPAFNCKRYSRANCVGAKTPCYQREFSCADGTCVPRDWLCDGTKDCPAGEDEGAACIKCDESEYRCSSGGCILKRWLCDGYSDCPNGEDEHVEMCGARAQHVAVADAHDAAAQAAADTHEPGEESAGSAPAPAIRRPNRVPIGQKVTHHRAGENESSKELLVTSDSNNSLKRNFTRRPLPPRLSHYYHTQPTRPTKDLIKPLTTEAPVVKPNPKTPEVETELPQKELPQKELPQKELTLKESAKTVPEKESVEDINMGDLGFFDEFDKEPPPAPRAQKLGQPTNVVRFGVPEPKQQPIRPAEPASTATQATHLDKTGSKLDRVIDGAALMRKAVAQNAADMAEDPAANDTFTYADDTPDLPAVPESTHQVNRPVVTISKSPSVSLLAPAAQYGSPMSNAEGRGWSSAHASPCPSGELRCVDGRCITLAQLCDGTIDCSDHADEDNCYT</sequence>
<reference evidence="1" key="1">
    <citation type="submission" date="2023-03" db="EMBL/GenBank/DDBJ databases">
        <title>Chromosome-level genomes of two armyworms, Mythimna separata and Mythimna loreyi, provide insights into the biosynthesis and reception of sex pheromones.</title>
        <authorList>
            <person name="Zhao H."/>
        </authorList>
    </citation>
    <scope>NUCLEOTIDE SEQUENCE</scope>
    <source>
        <strain evidence="1">BeijingLab</strain>
    </source>
</reference>
<evidence type="ECO:0000313" key="1">
    <source>
        <dbReference type="EMBL" id="KAJ8736176.1"/>
    </source>
</evidence>
<accession>A0ACC2RA88</accession>
<dbReference type="EMBL" id="CM056778">
    <property type="protein sequence ID" value="KAJ8736176.1"/>
    <property type="molecule type" value="Genomic_DNA"/>
</dbReference>
<name>A0ACC2RA88_9NEOP</name>
<gene>
    <name evidence="1" type="ORF">PYW08_006832</name>
</gene>
<dbReference type="Proteomes" id="UP001231649">
    <property type="component" value="Chromosome 2"/>
</dbReference>
<protein>
    <submittedName>
        <fullName evidence="1">Uncharacterized protein</fullName>
    </submittedName>
</protein>
<keyword evidence="2" id="KW-1185">Reference proteome</keyword>
<comment type="caution">
    <text evidence="1">The sequence shown here is derived from an EMBL/GenBank/DDBJ whole genome shotgun (WGS) entry which is preliminary data.</text>
</comment>
<proteinExistence type="predicted"/>
<organism evidence="1 2">
    <name type="scientific">Mythimna loreyi</name>
    <dbReference type="NCBI Taxonomy" id="667449"/>
    <lineage>
        <taxon>Eukaryota</taxon>
        <taxon>Metazoa</taxon>
        <taxon>Ecdysozoa</taxon>
        <taxon>Arthropoda</taxon>
        <taxon>Hexapoda</taxon>
        <taxon>Insecta</taxon>
        <taxon>Pterygota</taxon>
        <taxon>Neoptera</taxon>
        <taxon>Endopterygota</taxon>
        <taxon>Lepidoptera</taxon>
        <taxon>Glossata</taxon>
        <taxon>Ditrysia</taxon>
        <taxon>Noctuoidea</taxon>
        <taxon>Noctuidae</taxon>
        <taxon>Noctuinae</taxon>
        <taxon>Hadenini</taxon>
        <taxon>Mythimna</taxon>
    </lineage>
</organism>
<evidence type="ECO:0000313" key="2">
    <source>
        <dbReference type="Proteomes" id="UP001231649"/>
    </source>
</evidence>